<dbReference type="Pfam" id="PF25873">
    <property type="entry name" value="WHD_MalT"/>
    <property type="match status" value="1"/>
</dbReference>
<dbReference type="InterPro" id="IPR016032">
    <property type="entry name" value="Sig_transdc_resp-reg_C-effctor"/>
</dbReference>
<evidence type="ECO:0000259" key="4">
    <source>
        <dbReference type="PROSITE" id="PS50043"/>
    </source>
</evidence>
<organism evidence="5 6">
    <name type="scientific">Ktedonosporobacter rubrisoli</name>
    <dbReference type="NCBI Taxonomy" id="2509675"/>
    <lineage>
        <taxon>Bacteria</taxon>
        <taxon>Bacillati</taxon>
        <taxon>Chloroflexota</taxon>
        <taxon>Ktedonobacteria</taxon>
        <taxon>Ktedonobacterales</taxon>
        <taxon>Ktedonosporobacteraceae</taxon>
        <taxon>Ktedonosporobacter</taxon>
    </lineage>
</organism>
<evidence type="ECO:0000256" key="3">
    <source>
        <dbReference type="ARBA" id="ARBA00023163"/>
    </source>
</evidence>
<dbReference type="SUPFAM" id="SSF48452">
    <property type="entry name" value="TPR-like"/>
    <property type="match status" value="2"/>
</dbReference>
<dbReference type="InterPro" id="IPR036388">
    <property type="entry name" value="WH-like_DNA-bd_sf"/>
</dbReference>
<dbReference type="PRINTS" id="PR00038">
    <property type="entry name" value="HTHLUXR"/>
</dbReference>
<dbReference type="PANTHER" id="PTHR44688">
    <property type="entry name" value="DNA-BINDING TRANSCRIPTIONAL ACTIVATOR DEVR_DOSR"/>
    <property type="match status" value="1"/>
</dbReference>
<dbReference type="SUPFAM" id="SSF52540">
    <property type="entry name" value="P-loop containing nucleoside triphosphate hydrolases"/>
    <property type="match status" value="1"/>
</dbReference>
<dbReference type="InterPro" id="IPR000792">
    <property type="entry name" value="Tscrpt_reg_LuxR_C"/>
</dbReference>
<dbReference type="InterPro" id="IPR041664">
    <property type="entry name" value="AAA_16"/>
</dbReference>
<accession>A0A4P6JM90</accession>
<keyword evidence="6" id="KW-1185">Reference proteome</keyword>
<dbReference type="PROSITE" id="PS50043">
    <property type="entry name" value="HTH_LUXR_2"/>
    <property type="match status" value="1"/>
</dbReference>
<dbReference type="KEGG" id="kbs:EPA93_10460"/>
<dbReference type="InterPro" id="IPR059106">
    <property type="entry name" value="WHD_MalT"/>
</dbReference>
<dbReference type="EMBL" id="CP035758">
    <property type="protein sequence ID" value="QBD76407.1"/>
    <property type="molecule type" value="Genomic_DNA"/>
</dbReference>
<evidence type="ECO:0000256" key="1">
    <source>
        <dbReference type="ARBA" id="ARBA00023015"/>
    </source>
</evidence>
<name>A0A4P6JM90_KTERU</name>
<evidence type="ECO:0000313" key="6">
    <source>
        <dbReference type="Proteomes" id="UP000290365"/>
    </source>
</evidence>
<dbReference type="PROSITE" id="PS00622">
    <property type="entry name" value="HTH_LUXR_1"/>
    <property type="match status" value="1"/>
</dbReference>
<dbReference type="GO" id="GO:0003677">
    <property type="term" value="F:DNA binding"/>
    <property type="evidence" value="ECO:0007669"/>
    <property type="project" value="UniProtKB-KW"/>
</dbReference>
<feature type="domain" description="HTH luxR-type" evidence="4">
    <location>
        <begin position="1028"/>
        <end position="1093"/>
    </location>
</feature>
<dbReference type="InterPro" id="IPR011990">
    <property type="entry name" value="TPR-like_helical_dom_sf"/>
</dbReference>
<dbReference type="AlphaFoldDB" id="A0A4P6JM90"/>
<dbReference type="Pfam" id="PF17874">
    <property type="entry name" value="TPR_MalT"/>
    <property type="match status" value="1"/>
</dbReference>
<reference evidence="5 6" key="1">
    <citation type="submission" date="2019-01" db="EMBL/GenBank/DDBJ databases">
        <title>Ktedonosporobacter rubrisoli SCAWS-G2.</title>
        <authorList>
            <person name="Huang Y."/>
            <person name="Yan B."/>
        </authorList>
    </citation>
    <scope>NUCLEOTIDE SEQUENCE [LARGE SCALE GENOMIC DNA]</scope>
    <source>
        <strain evidence="5 6">SCAWS-G2</strain>
    </source>
</reference>
<dbReference type="Pfam" id="PF00196">
    <property type="entry name" value="GerE"/>
    <property type="match status" value="1"/>
</dbReference>
<dbReference type="Gene3D" id="3.40.50.300">
    <property type="entry name" value="P-loop containing nucleotide triphosphate hydrolases"/>
    <property type="match status" value="1"/>
</dbReference>
<dbReference type="SMART" id="SM00421">
    <property type="entry name" value="HTH_LUXR"/>
    <property type="match status" value="1"/>
</dbReference>
<dbReference type="Gene3D" id="1.10.10.10">
    <property type="entry name" value="Winged helix-like DNA-binding domain superfamily/Winged helix DNA-binding domain"/>
    <property type="match status" value="1"/>
</dbReference>
<dbReference type="InterPro" id="IPR041617">
    <property type="entry name" value="TPR_MalT"/>
</dbReference>
<dbReference type="GO" id="GO:0006355">
    <property type="term" value="P:regulation of DNA-templated transcription"/>
    <property type="evidence" value="ECO:0007669"/>
    <property type="project" value="InterPro"/>
</dbReference>
<dbReference type="Gene3D" id="1.25.40.10">
    <property type="entry name" value="Tetratricopeptide repeat domain"/>
    <property type="match status" value="1"/>
</dbReference>
<sequence>MAGRNRGLAKILGAAAEMACLVRSTLLYWAYLVLGMKQAERRDAMPKLPEFLLRWDELQQLYALNAHDQLIQRFRPEDEKLWRRWLEEHATFSFQSPQGRITVRKELRKRGSGYWYAYHTSGRHTRKRYLGQADSVTFERLADIARQLILSFRAVEQTKEEAPASLPQDALLLTKLRIPPLAARLIERTRLLKVLERSLERPLTLLVAPAGYGKTTLVLQWLNLLEEANHPAIAWISLAAEDNDPLRFWRYVVVACQNLPGASPALVQLATSLEPSCAPLEQEALLTALLNALTALSANCVLILENFHIVKSAELQASIAFFIEHLPPALHLLILTRSLPALPLARLGAAGKLSKIATEDLRFSREETLAFLQQNMPQAYDEPTKLRSVESLQGWPAGLRLLTLAQQAGTRQPQIIGREFGRLESGYELIFEYFVSEIFSTQPEPVQDFLLQTCLPTRLSGELCAYLTGREESALLLAELEQANLFLERLGEPEPRLSSPSAPLAQTWYGYFPLFASSLQYIACQRYGEKWFRQLLQRAMNWYEQCNMLTEAIELAIVSSDDERAAELIEQFLAKQRSDAIPSHLLPQQDVRLLQHWLEHLSPQKIEQRPQLRLLQVRVQFFISIMEQQSLSARDLAQLEQALQSIEKSFQDQDDRFGLLWTLFFRAVIERQYGSLEQAVQHARQLLAYAPTEDVLWQHFALQVIGTEELYAGKIECALQTILTSRTLCAQLDAPPLMRGNTALLSRAYYEHGELRLATEHYRQLLNSARQDGDCDDIADAQLGLAYLSYERNELSEAEQQASEALALGEQLGNAQFQVEAALILARIEQARGRSAAAQQRCLQLLTQYPMATVQGLSPGYRLNREIQMLQAWLQLIHGDIASVEHWVSQRDQLAEARPLQREREELLIVRLLLAQRQNKAALEKGMHAAEAARGAGCLRITLQARLLVALAYAANNQRQEARKVLRDVVAAASSEGYQRLFLDEGEALASLLQAILPSVHDGLQSSYLQHLLRAFAQQRTASNAPRAADLNEPLSLQEQRVLHLLISGYTNPQIADELIVSVNTVKAQIQSIYRKLNVHNRVEASEVARQLNLL</sequence>
<evidence type="ECO:0000313" key="5">
    <source>
        <dbReference type="EMBL" id="QBD76407.1"/>
    </source>
</evidence>
<protein>
    <recommendedName>
        <fullName evidence="4">HTH luxR-type domain-containing protein</fullName>
    </recommendedName>
</protein>
<gene>
    <name evidence="5" type="ORF">EPA93_10460</name>
</gene>
<dbReference type="CDD" id="cd06170">
    <property type="entry name" value="LuxR_C_like"/>
    <property type="match status" value="1"/>
</dbReference>
<keyword evidence="2" id="KW-0238">DNA-binding</keyword>
<keyword evidence="1" id="KW-0805">Transcription regulation</keyword>
<proteinExistence type="predicted"/>
<evidence type="ECO:0000256" key="2">
    <source>
        <dbReference type="ARBA" id="ARBA00023125"/>
    </source>
</evidence>
<dbReference type="SUPFAM" id="SSF46894">
    <property type="entry name" value="C-terminal effector domain of the bipartite response regulators"/>
    <property type="match status" value="1"/>
</dbReference>
<dbReference type="InterPro" id="IPR027417">
    <property type="entry name" value="P-loop_NTPase"/>
</dbReference>
<keyword evidence="3" id="KW-0804">Transcription</keyword>
<dbReference type="Pfam" id="PF13191">
    <property type="entry name" value="AAA_16"/>
    <property type="match status" value="1"/>
</dbReference>
<dbReference type="OrthoDB" id="223734at2"/>
<dbReference type="Proteomes" id="UP000290365">
    <property type="component" value="Chromosome"/>
</dbReference>
<dbReference type="PANTHER" id="PTHR44688:SF16">
    <property type="entry name" value="DNA-BINDING TRANSCRIPTIONAL ACTIVATOR DEVR_DOSR"/>
    <property type="match status" value="1"/>
</dbReference>